<accession>A0ABW7AP86</accession>
<protein>
    <submittedName>
        <fullName evidence="1">Uncharacterized protein</fullName>
    </submittedName>
</protein>
<comment type="caution">
    <text evidence="1">The sequence shown here is derived from an EMBL/GenBank/DDBJ whole genome shotgun (WGS) entry which is preliminary data.</text>
</comment>
<dbReference type="RefSeq" id="WP_393173715.1">
    <property type="nucleotide sequence ID" value="NZ_JBICRM010000034.1"/>
</dbReference>
<dbReference type="Proteomes" id="UP001603978">
    <property type="component" value="Unassembled WGS sequence"/>
</dbReference>
<dbReference type="EMBL" id="JBICRM010000034">
    <property type="protein sequence ID" value="MFG1709186.1"/>
    <property type="molecule type" value="Genomic_DNA"/>
</dbReference>
<sequence>MKVLIYVLVGVLLGLATLALLFWGLASAQGQDDRIVQQDNPGPVRYLQVGRR</sequence>
<proteinExistence type="predicted"/>
<evidence type="ECO:0000313" key="1">
    <source>
        <dbReference type="EMBL" id="MFG1709186.1"/>
    </source>
</evidence>
<name>A0ABW7AP86_9ACTN</name>
<reference evidence="1 2" key="1">
    <citation type="submission" date="2024-10" db="EMBL/GenBank/DDBJ databases">
        <authorList>
            <person name="Topkara A.R."/>
            <person name="Saygin H."/>
        </authorList>
    </citation>
    <scope>NUCLEOTIDE SEQUENCE [LARGE SCALE GENOMIC DNA]</scope>
    <source>
        <strain evidence="1 2">M3C6</strain>
    </source>
</reference>
<gene>
    <name evidence="1" type="ORF">ACFLIM_38945</name>
</gene>
<keyword evidence="2" id="KW-1185">Reference proteome</keyword>
<organism evidence="1 2">
    <name type="scientific">Nonomuraea marmarensis</name>
    <dbReference type="NCBI Taxonomy" id="3351344"/>
    <lineage>
        <taxon>Bacteria</taxon>
        <taxon>Bacillati</taxon>
        <taxon>Actinomycetota</taxon>
        <taxon>Actinomycetes</taxon>
        <taxon>Streptosporangiales</taxon>
        <taxon>Streptosporangiaceae</taxon>
        <taxon>Nonomuraea</taxon>
    </lineage>
</organism>
<evidence type="ECO:0000313" key="2">
    <source>
        <dbReference type="Proteomes" id="UP001603978"/>
    </source>
</evidence>